<dbReference type="EMBL" id="JAPMOS010000013">
    <property type="protein sequence ID" value="KAJ4460301.1"/>
    <property type="molecule type" value="Genomic_DNA"/>
</dbReference>
<reference evidence="2" key="1">
    <citation type="journal article" date="2022" name="bioRxiv">
        <title>Genomics of Preaxostyla Flagellates Illuminates Evolutionary Transitions and the Path Towards Mitochondrial Loss.</title>
        <authorList>
            <person name="Novak L.V.F."/>
            <person name="Treitli S.C."/>
            <person name="Pyrih J."/>
            <person name="Halakuc P."/>
            <person name="Pipaliya S.V."/>
            <person name="Vacek V."/>
            <person name="Brzon O."/>
            <person name="Soukal P."/>
            <person name="Eme L."/>
            <person name="Dacks J.B."/>
            <person name="Karnkowska A."/>
            <person name="Elias M."/>
            <person name="Hampl V."/>
        </authorList>
    </citation>
    <scope>NUCLEOTIDE SEQUENCE</scope>
    <source>
        <strain evidence="2">RCP-MX</strain>
    </source>
</reference>
<gene>
    <name evidence="2" type="ORF">PAPYR_3306</name>
</gene>
<feature type="region of interest" description="Disordered" evidence="1">
    <location>
        <begin position="123"/>
        <end position="147"/>
    </location>
</feature>
<accession>A0ABQ8UM93</accession>
<evidence type="ECO:0000313" key="2">
    <source>
        <dbReference type="EMBL" id="KAJ4460301.1"/>
    </source>
</evidence>
<evidence type="ECO:0000256" key="1">
    <source>
        <dbReference type="SAM" id="MobiDB-lite"/>
    </source>
</evidence>
<sequence length="197" mass="20880">MDPGYLLQAGRGSDTFYTPSGTILGTSPSPRVPYWAQLVAAQTPVPRMAPPRRITTANSRRPVRRRPAQQSLAPRYWEGSGGSLGTSWAGSCGPVPRSGWVGANSAALMPRVAARRGDEDREAEAGGLLDGGLPQAAGGRDGRECRSGRGRRVELPIHPVPGAHLGDLIRSVTALPALGLIVTGWQDGTIRYSHCPR</sequence>
<name>A0ABQ8UM93_9EUKA</name>
<feature type="region of interest" description="Disordered" evidence="1">
    <location>
        <begin position="49"/>
        <end position="79"/>
    </location>
</feature>
<dbReference type="Proteomes" id="UP001141327">
    <property type="component" value="Unassembled WGS sequence"/>
</dbReference>
<protein>
    <submittedName>
        <fullName evidence="2">Uncharacterized protein</fullName>
    </submittedName>
</protein>
<comment type="caution">
    <text evidence="2">The sequence shown here is derived from an EMBL/GenBank/DDBJ whole genome shotgun (WGS) entry which is preliminary data.</text>
</comment>
<organism evidence="2 3">
    <name type="scientific">Paratrimastix pyriformis</name>
    <dbReference type="NCBI Taxonomy" id="342808"/>
    <lineage>
        <taxon>Eukaryota</taxon>
        <taxon>Metamonada</taxon>
        <taxon>Preaxostyla</taxon>
        <taxon>Paratrimastigidae</taxon>
        <taxon>Paratrimastix</taxon>
    </lineage>
</organism>
<keyword evidence="3" id="KW-1185">Reference proteome</keyword>
<evidence type="ECO:0000313" key="3">
    <source>
        <dbReference type="Proteomes" id="UP001141327"/>
    </source>
</evidence>
<proteinExistence type="predicted"/>